<proteinExistence type="predicted"/>
<dbReference type="SUPFAM" id="SSF51161">
    <property type="entry name" value="Trimeric LpxA-like enzymes"/>
    <property type="match status" value="1"/>
</dbReference>
<sequence length="169" mass="16972">MARSLIDGAEPATSNWSIGAATLIDADISGGPGVVLCDDVILIGRGKRSPGLWPSGGIYLGEATTVGRGAILEGAGGITTGPSVHMGPGVQVLSSSHDYRRSTLPLTPAPVHIGSGVSVGANAVLVGPLQVPDGEVIPPGSIVLRDSTQPDAIKIVDVRTERPAEGVVS</sequence>
<dbReference type="InterPro" id="IPR011004">
    <property type="entry name" value="Trimer_LpxA-like_sf"/>
</dbReference>
<dbReference type="InterPro" id="IPR051159">
    <property type="entry name" value="Hexapeptide_acetyltransf"/>
</dbReference>
<dbReference type="Gene3D" id="2.160.10.10">
    <property type="entry name" value="Hexapeptide repeat proteins"/>
    <property type="match status" value="1"/>
</dbReference>
<evidence type="ECO:0000313" key="2">
    <source>
        <dbReference type="Proteomes" id="UP000006447"/>
    </source>
</evidence>
<dbReference type="PANTHER" id="PTHR23416">
    <property type="entry name" value="SIALIC ACID SYNTHASE-RELATED"/>
    <property type="match status" value="1"/>
</dbReference>
<evidence type="ECO:0000313" key="1">
    <source>
        <dbReference type="EMBL" id="EID77433.1"/>
    </source>
</evidence>
<reference evidence="1 2" key="1">
    <citation type="journal article" date="2012" name="J. Bacteriol.">
        <title>Draft genome sequence of the nitrophenol-degrading actinomycete Rhodococcus imtechensis RKJ300.</title>
        <authorList>
            <person name="Vikram S."/>
            <person name="Kumar S."/>
            <person name="Subramanian S."/>
            <person name="Raghava G.P."/>
        </authorList>
    </citation>
    <scope>NUCLEOTIDE SEQUENCE [LARGE SCALE GENOMIC DNA]</scope>
    <source>
        <strain evidence="1 2">RKJ300</strain>
    </source>
</reference>
<dbReference type="AlphaFoldDB" id="I0WM17"/>
<gene>
    <name evidence="1" type="ORF">W59_23825</name>
</gene>
<organism evidence="1 2">
    <name type="scientific">Rhodococcus opacus RKJ300 = JCM 13270</name>
    <dbReference type="NCBI Taxonomy" id="1165867"/>
    <lineage>
        <taxon>Bacteria</taxon>
        <taxon>Bacillati</taxon>
        <taxon>Actinomycetota</taxon>
        <taxon>Actinomycetes</taxon>
        <taxon>Mycobacteriales</taxon>
        <taxon>Nocardiaceae</taxon>
        <taxon>Rhodococcus</taxon>
    </lineage>
</organism>
<dbReference type="GO" id="GO:0016740">
    <property type="term" value="F:transferase activity"/>
    <property type="evidence" value="ECO:0007669"/>
    <property type="project" value="UniProtKB-KW"/>
</dbReference>
<protein>
    <submittedName>
        <fullName evidence="1">LpxA-type transferase</fullName>
    </submittedName>
</protein>
<comment type="caution">
    <text evidence="1">The sequence shown here is derived from an EMBL/GenBank/DDBJ whole genome shotgun (WGS) entry which is preliminary data.</text>
</comment>
<keyword evidence="1" id="KW-0808">Transferase</keyword>
<dbReference type="Proteomes" id="UP000006447">
    <property type="component" value="Unassembled WGS sequence"/>
</dbReference>
<dbReference type="EMBL" id="AJJH01000135">
    <property type="protein sequence ID" value="EID77433.1"/>
    <property type="molecule type" value="Genomic_DNA"/>
</dbReference>
<accession>I0WM17</accession>
<name>I0WM17_RHOOP</name>